<accession>Q240N9</accession>
<evidence type="ECO:0000256" key="2">
    <source>
        <dbReference type="ARBA" id="ARBA00022525"/>
    </source>
</evidence>
<gene>
    <name evidence="5" type="ORF">TTHERM_01115210</name>
</gene>
<comment type="subcellular location">
    <subcellularLocation>
        <location evidence="1">Secreted</location>
    </subcellularLocation>
</comment>
<keyword evidence="3" id="KW-0732">Signal</keyword>
<dbReference type="Proteomes" id="UP000009168">
    <property type="component" value="Unassembled WGS sequence"/>
</dbReference>
<keyword evidence="2" id="KW-0964">Secreted</keyword>
<dbReference type="InterPro" id="IPR052969">
    <property type="entry name" value="Thr-specific_kinase-like"/>
</dbReference>
<dbReference type="InterPro" id="IPR056861">
    <property type="entry name" value="HMCN1-like_VWA"/>
</dbReference>
<evidence type="ECO:0000313" key="6">
    <source>
        <dbReference type="Proteomes" id="UP000009168"/>
    </source>
</evidence>
<dbReference type="AlphaFoldDB" id="Q240N9"/>
<dbReference type="CDD" id="cd00198">
    <property type="entry name" value="vWFA"/>
    <property type="match status" value="1"/>
</dbReference>
<evidence type="ECO:0000313" key="5">
    <source>
        <dbReference type="EMBL" id="EAS02226.2"/>
    </source>
</evidence>
<protein>
    <submittedName>
        <fullName evidence="5">von willebrand factor type A domain protein</fullName>
    </submittedName>
</protein>
<keyword evidence="6" id="KW-1185">Reference proteome</keyword>
<reference evidence="6" key="1">
    <citation type="journal article" date="2006" name="PLoS Biol.">
        <title>Macronuclear genome sequence of the ciliate Tetrahymena thermophila, a model eukaryote.</title>
        <authorList>
            <person name="Eisen J.A."/>
            <person name="Coyne R.S."/>
            <person name="Wu M."/>
            <person name="Wu D."/>
            <person name="Thiagarajan M."/>
            <person name="Wortman J.R."/>
            <person name="Badger J.H."/>
            <person name="Ren Q."/>
            <person name="Amedeo P."/>
            <person name="Jones K.M."/>
            <person name="Tallon L.J."/>
            <person name="Delcher A.L."/>
            <person name="Salzberg S.L."/>
            <person name="Silva J.C."/>
            <person name="Haas B.J."/>
            <person name="Majoros W.H."/>
            <person name="Farzad M."/>
            <person name="Carlton J.M."/>
            <person name="Smith R.K. Jr."/>
            <person name="Garg J."/>
            <person name="Pearlman R.E."/>
            <person name="Karrer K.M."/>
            <person name="Sun L."/>
            <person name="Manning G."/>
            <person name="Elde N.C."/>
            <person name="Turkewitz A.P."/>
            <person name="Asai D.J."/>
            <person name="Wilkes D.E."/>
            <person name="Wang Y."/>
            <person name="Cai H."/>
            <person name="Collins K."/>
            <person name="Stewart B.A."/>
            <person name="Lee S.R."/>
            <person name="Wilamowska K."/>
            <person name="Weinberg Z."/>
            <person name="Ruzzo W.L."/>
            <person name="Wloga D."/>
            <person name="Gaertig J."/>
            <person name="Frankel J."/>
            <person name="Tsao C.-C."/>
            <person name="Gorovsky M.A."/>
            <person name="Keeling P.J."/>
            <person name="Waller R.F."/>
            <person name="Patron N.J."/>
            <person name="Cherry J.M."/>
            <person name="Stover N.A."/>
            <person name="Krieger C.J."/>
            <person name="del Toro C."/>
            <person name="Ryder H.F."/>
            <person name="Williamson S.C."/>
            <person name="Barbeau R.A."/>
            <person name="Hamilton E.P."/>
            <person name="Orias E."/>
        </authorList>
    </citation>
    <scope>NUCLEOTIDE SEQUENCE [LARGE SCALE GENOMIC DNA]</scope>
    <source>
        <strain evidence="6">SB210</strain>
    </source>
</reference>
<proteinExistence type="predicted"/>
<organism evidence="5 6">
    <name type="scientific">Tetrahymena thermophila (strain SB210)</name>
    <dbReference type="NCBI Taxonomy" id="312017"/>
    <lineage>
        <taxon>Eukaryota</taxon>
        <taxon>Sar</taxon>
        <taxon>Alveolata</taxon>
        <taxon>Ciliophora</taxon>
        <taxon>Intramacronucleata</taxon>
        <taxon>Oligohymenophorea</taxon>
        <taxon>Hymenostomatida</taxon>
        <taxon>Tetrahymenina</taxon>
        <taxon>Tetrahymenidae</taxon>
        <taxon>Tetrahymena</taxon>
    </lineage>
</organism>
<evidence type="ECO:0000259" key="4">
    <source>
        <dbReference type="Pfam" id="PF25106"/>
    </source>
</evidence>
<feature type="domain" description="Hemicentin-1-like von Willebrand factor A" evidence="4">
    <location>
        <begin position="14"/>
        <end position="127"/>
    </location>
</feature>
<evidence type="ECO:0000256" key="3">
    <source>
        <dbReference type="ARBA" id="ARBA00022729"/>
    </source>
</evidence>
<feature type="non-terminal residue" evidence="5">
    <location>
        <position position="162"/>
    </location>
</feature>
<dbReference type="HOGENOM" id="CLU_786403_0_0_1"/>
<dbReference type="Gene3D" id="3.40.50.410">
    <property type="entry name" value="von Willebrand factor, type A domain"/>
    <property type="match status" value="1"/>
</dbReference>
<dbReference type="InParanoid" id="Q240N9"/>
<dbReference type="Pfam" id="PF25106">
    <property type="entry name" value="VWA_4"/>
    <property type="match status" value="1"/>
</dbReference>
<dbReference type="GeneID" id="7828026"/>
<evidence type="ECO:0000256" key="1">
    <source>
        <dbReference type="ARBA" id="ARBA00004613"/>
    </source>
</evidence>
<dbReference type="KEGG" id="tet:TTHERM_01115210"/>
<sequence>MPAFSINAKESIQICFLVDATGSMQRYVDKVRQEIEKICKSIKQVQQTDLKIYVSMVAYRDRTDDKSVEKIDFTDNLDQFQQFIKQLNYKGGDDQCEDVQIGLQEVIKLQWKQSSLNLLVWIADAPCHGQEFHDDNANDHFPEDDGEELKKLLKQICDLNVD</sequence>
<dbReference type="PANTHER" id="PTHR47763">
    <property type="entry name" value="ALPHA-PROTEIN KINASE VWKA"/>
    <property type="match status" value="1"/>
</dbReference>
<dbReference type="RefSeq" id="XP_001022471.2">
    <property type="nucleotide sequence ID" value="XM_001022471.2"/>
</dbReference>
<dbReference type="InterPro" id="IPR036465">
    <property type="entry name" value="vWFA_dom_sf"/>
</dbReference>
<name>Q240N9_TETTS</name>
<dbReference type="SUPFAM" id="SSF53300">
    <property type="entry name" value="vWA-like"/>
    <property type="match status" value="1"/>
</dbReference>
<dbReference type="EMBL" id="GG662545">
    <property type="protein sequence ID" value="EAS02226.2"/>
    <property type="molecule type" value="Genomic_DNA"/>
</dbReference>
<dbReference type="OrthoDB" id="422053at2759"/>